<feature type="domain" description="DNA-directed DNA polymerase family B exonuclease" evidence="1">
    <location>
        <begin position="43"/>
        <end position="83"/>
    </location>
</feature>
<reference evidence="4 5" key="1">
    <citation type="journal article" date="2014" name="Front. Microbiol.">
        <title>Population and genomic analysis of the genus Halorubrum.</title>
        <authorList>
            <person name="Fullmer M.S."/>
            <person name="Soucy S.M."/>
            <person name="Swithers K.S."/>
            <person name="Makkay A.M."/>
            <person name="Wheeler R."/>
            <person name="Ventosa A."/>
            <person name="Gogarten J.P."/>
            <person name="Papke R.T."/>
        </authorList>
    </citation>
    <scope>NUCLEOTIDE SEQUENCE [LARGE SCALE GENOMIC DNA]</scope>
    <source>
        <strain evidence="3 4">Ga2p</strain>
        <strain evidence="2 5">Ga36</strain>
    </source>
</reference>
<dbReference type="InterPro" id="IPR036397">
    <property type="entry name" value="RNaseH_sf"/>
</dbReference>
<dbReference type="AlphaFoldDB" id="A0A256JA07"/>
<dbReference type="EMBL" id="NHPA01000071">
    <property type="protein sequence ID" value="OYR65776.1"/>
    <property type="molecule type" value="Genomic_DNA"/>
</dbReference>
<evidence type="ECO:0000313" key="2">
    <source>
        <dbReference type="EMBL" id="OYR65658.1"/>
    </source>
</evidence>
<reference evidence="2" key="2">
    <citation type="submission" date="2017-05" db="EMBL/GenBank/DDBJ databases">
        <authorList>
            <person name="Song R."/>
            <person name="Chenine A.L."/>
            <person name="Ruprecht R.M."/>
        </authorList>
    </citation>
    <scope>NUCLEOTIDE SEQUENCE</scope>
    <source>
        <strain evidence="3">Ga2p</strain>
        <strain evidence="2">Ga36</strain>
    </source>
</reference>
<evidence type="ECO:0000313" key="3">
    <source>
        <dbReference type="EMBL" id="OYR65776.1"/>
    </source>
</evidence>
<dbReference type="Proteomes" id="UP000215607">
    <property type="component" value="Unassembled WGS sequence"/>
</dbReference>
<name>A0A256JA07_HALEZ</name>
<dbReference type="GO" id="GO:0003676">
    <property type="term" value="F:nucleic acid binding"/>
    <property type="evidence" value="ECO:0007669"/>
    <property type="project" value="InterPro"/>
</dbReference>
<dbReference type="InterPro" id="IPR006133">
    <property type="entry name" value="DNA-dir_DNA_pol_B_exonuc"/>
</dbReference>
<dbReference type="InterPro" id="IPR012337">
    <property type="entry name" value="RNaseH-like_sf"/>
</dbReference>
<dbReference type="Gene3D" id="3.30.420.10">
    <property type="entry name" value="Ribonuclease H-like superfamily/Ribonuclease H"/>
    <property type="match status" value="1"/>
</dbReference>
<sequence>MDLAGLSVVHVKRSQSGVGHHEPETPGNDAQYETFARSNHGISDEQDLVTTAFSYIDELDGDVLVGYNGIDFDMDFLAKRCAHFDLAPSPPALQTSGQHIDLFTDRKAACDAGEKWPSLEDCLNSYGYPVPKTT</sequence>
<gene>
    <name evidence="3" type="ORF">DJ79_14295</name>
    <name evidence="2" type="ORF">DJ80_01700</name>
</gene>
<evidence type="ECO:0000313" key="4">
    <source>
        <dbReference type="Proteomes" id="UP000215607"/>
    </source>
</evidence>
<evidence type="ECO:0000313" key="5">
    <source>
        <dbReference type="Proteomes" id="UP000215731"/>
    </source>
</evidence>
<dbReference type="RefSeq" id="WP_094552388.1">
    <property type="nucleotide sequence ID" value="NZ_NHOZ01000020.1"/>
</dbReference>
<dbReference type="Pfam" id="PF03104">
    <property type="entry name" value="DNA_pol_B_exo1"/>
    <property type="match status" value="1"/>
</dbReference>
<comment type="caution">
    <text evidence="2">The sequence shown here is derived from an EMBL/GenBank/DDBJ whole genome shotgun (WGS) entry which is preliminary data.</text>
</comment>
<evidence type="ECO:0000259" key="1">
    <source>
        <dbReference type="Pfam" id="PF03104"/>
    </source>
</evidence>
<accession>A0A256JA07</accession>
<dbReference type="SUPFAM" id="SSF53098">
    <property type="entry name" value="Ribonuclease H-like"/>
    <property type="match status" value="1"/>
</dbReference>
<dbReference type="Proteomes" id="UP000215731">
    <property type="component" value="Unassembled WGS sequence"/>
</dbReference>
<protein>
    <recommendedName>
        <fullName evidence="1">DNA-directed DNA polymerase family B exonuclease domain-containing protein</fullName>
    </recommendedName>
</protein>
<proteinExistence type="predicted"/>
<dbReference type="EMBL" id="NHOZ01000020">
    <property type="protein sequence ID" value="OYR65658.1"/>
    <property type="molecule type" value="Genomic_DNA"/>
</dbReference>
<organism evidence="2 5">
    <name type="scientific">Halorubrum ezzemoulense</name>
    <name type="common">Halorubrum chaoviator</name>
    <dbReference type="NCBI Taxonomy" id="337243"/>
    <lineage>
        <taxon>Archaea</taxon>
        <taxon>Methanobacteriati</taxon>
        <taxon>Methanobacteriota</taxon>
        <taxon>Stenosarchaea group</taxon>
        <taxon>Halobacteria</taxon>
        <taxon>Halobacteriales</taxon>
        <taxon>Haloferacaceae</taxon>
        <taxon>Halorubrum</taxon>
    </lineage>
</organism>